<organism evidence="4 5">
    <name type="scientific">Oldenlandia corymbosa var. corymbosa</name>
    <dbReference type="NCBI Taxonomy" id="529605"/>
    <lineage>
        <taxon>Eukaryota</taxon>
        <taxon>Viridiplantae</taxon>
        <taxon>Streptophyta</taxon>
        <taxon>Embryophyta</taxon>
        <taxon>Tracheophyta</taxon>
        <taxon>Spermatophyta</taxon>
        <taxon>Magnoliopsida</taxon>
        <taxon>eudicotyledons</taxon>
        <taxon>Gunneridae</taxon>
        <taxon>Pentapetalae</taxon>
        <taxon>asterids</taxon>
        <taxon>lamiids</taxon>
        <taxon>Gentianales</taxon>
        <taxon>Rubiaceae</taxon>
        <taxon>Rubioideae</taxon>
        <taxon>Spermacoceae</taxon>
        <taxon>Hedyotis-Oldenlandia complex</taxon>
        <taxon>Oldenlandia</taxon>
    </lineage>
</organism>
<proteinExistence type="predicted"/>
<dbReference type="InterPro" id="IPR001763">
    <property type="entry name" value="Rhodanese-like_dom"/>
</dbReference>
<dbReference type="PANTHER" id="PTHR47377">
    <property type="entry name" value="RHODANESE-LIKE DOMAIN-CONTAINING PROTEIN 4, CHLOROPLASTIC"/>
    <property type="match status" value="1"/>
</dbReference>
<evidence type="ECO:0000313" key="5">
    <source>
        <dbReference type="Proteomes" id="UP001161247"/>
    </source>
</evidence>
<gene>
    <name evidence="4" type="ORF">OLC1_LOCUS15613</name>
</gene>
<keyword evidence="2" id="KW-1133">Transmembrane helix</keyword>
<feature type="compositionally biased region" description="Polar residues" evidence="1">
    <location>
        <begin position="315"/>
        <end position="343"/>
    </location>
</feature>
<sequence length="389" mass="43237">MESLSIGGLGISAASPPWRKQKYPRTRNSSFKSIFCIPNSSSTCEASHFLHSNSISSTPRQLHETPQSEIPVCQSSNLDGGHSFLHLNEIFVASHVSFFSMGFFFPLPCFALEGSSLPTEEVSNKINLEAIVVSIDDFFNKYPFFVAGVTFIWLFVIPLVKGYLRKYKFISAIDAFRKLRDDPTCQLLDIRDKKSLDFLNSPNLKILDKNALQVEFREGDEESFAKQVMGSFKEPGSTSLCILDNFDGNSLRVAELLVEKGFKEAYAIKGGIRGKKGWQEIQETLLPPSTHIYPKKKVRESKEPRGTDKPKASSDPLSAETNIPDSRSEETNNGSIKNLSEVKSGTKCVPRSSSPYPNVRSLSDAIIVFLSSRISVYPSDNLVAVDMPI</sequence>
<dbReference type="Proteomes" id="UP001161247">
    <property type="component" value="Chromosome 5"/>
</dbReference>
<accession>A0AAV1DHD4</accession>
<reference evidence="4" key="1">
    <citation type="submission" date="2023-03" db="EMBL/GenBank/DDBJ databases">
        <authorList>
            <person name="Julca I."/>
        </authorList>
    </citation>
    <scope>NUCLEOTIDE SEQUENCE</scope>
</reference>
<keyword evidence="2" id="KW-0472">Membrane</keyword>
<dbReference type="InterPro" id="IPR044240">
    <property type="entry name" value="STR4-like"/>
</dbReference>
<dbReference type="PANTHER" id="PTHR47377:SF3">
    <property type="entry name" value="RHODANESE-LIKE DOMAIN-CONTAINING PROTEIN 4A, CHLOROPLASTIC"/>
    <property type="match status" value="1"/>
</dbReference>
<feature type="compositionally biased region" description="Basic and acidic residues" evidence="1">
    <location>
        <begin position="300"/>
        <end position="312"/>
    </location>
</feature>
<dbReference type="AlphaFoldDB" id="A0AAV1DHD4"/>
<keyword evidence="2" id="KW-0812">Transmembrane</keyword>
<evidence type="ECO:0000256" key="2">
    <source>
        <dbReference type="SAM" id="Phobius"/>
    </source>
</evidence>
<dbReference type="EMBL" id="OX459122">
    <property type="protein sequence ID" value="CAI9107260.1"/>
    <property type="molecule type" value="Genomic_DNA"/>
</dbReference>
<name>A0AAV1DHD4_OLDCO</name>
<evidence type="ECO:0000313" key="4">
    <source>
        <dbReference type="EMBL" id="CAI9107260.1"/>
    </source>
</evidence>
<dbReference type="Gene3D" id="3.40.250.10">
    <property type="entry name" value="Rhodanese-like domain"/>
    <property type="match status" value="1"/>
</dbReference>
<keyword evidence="5" id="KW-1185">Reference proteome</keyword>
<feature type="region of interest" description="Disordered" evidence="1">
    <location>
        <begin position="289"/>
        <end position="356"/>
    </location>
</feature>
<dbReference type="PROSITE" id="PS50206">
    <property type="entry name" value="RHODANESE_3"/>
    <property type="match status" value="1"/>
</dbReference>
<evidence type="ECO:0000256" key="1">
    <source>
        <dbReference type="SAM" id="MobiDB-lite"/>
    </source>
</evidence>
<dbReference type="InterPro" id="IPR036873">
    <property type="entry name" value="Rhodanese-like_dom_sf"/>
</dbReference>
<evidence type="ECO:0000259" key="3">
    <source>
        <dbReference type="PROSITE" id="PS50206"/>
    </source>
</evidence>
<dbReference type="SUPFAM" id="SSF52821">
    <property type="entry name" value="Rhodanese/Cell cycle control phosphatase"/>
    <property type="match status" value="1"/>
</dbReference>
<feature type="domain" description="Rhodanese" evidence="3">
    <location>
        <begin position="226"/>
        <end position="283"/>
    </location>
</feature>
<protein>
    <submittedName>
        <fullName evidence="4">OLC1v1006578C1</fullName>
    </submittedName>
</protein>
<feature type="transmembrane region" description="Helical" evidence="2">
    <location>
        <begin position="142"/>
        <end position="160"/>
    </location>
</feature>